<feature type="compositionally biased region" description="Polar residues" evidence="1">
    <location>
        <begin position="62"/>
        <end position="89"/>
    </location>
</feature>
<name>A0AA39X6F3_9PEZI</name>
<feature type="compositionally biased region" description="Low complexity" evidence="1">
    <location>
        <begin position="41"/>
        <end position="56"/>
    </location>
</feature>
<evidence type="ECO:0000313" key="2">
    <source>
        <dbReference type="EMBL" id="KAK0628143.1"/>
    </source>
</evidence>
<evidence type="ECO:0000256" key="1">
    <source>
        <dbReference type="SAM" id="MobiDB-lite"/>
    </source>
</evidence>
<organism evidence="2 3">
    <name type="scientific">Bombardia bombarda</name>
    <dbReference type="NCBI Taxonomy" id="252184"/>
    <lineage>
        <taxon>Eukaryota</taxon>
        <taxon>Fungi</taxon>
        <taxon>Dikarya</taxon>
        <taxon>Ascomycota</taxon>
        <taxon>Pezizomycotina</taxon>
        <taxon>Sordariomycetes</taxon>
        <taxon>Sordariomycetidae</taxon>
        <taxon>Sordariales</taxon>
        <taxon>Lasiosphaeriaceae</taxon>
        <taxon>Bombardia</taxon>
    </lineage>
</organism>
<keyword evidence="3" id="KW-1185">Reference proteome</keyword>
<feature type="region of interest" description="Disordered" evidence="1">
    <location>
        <begin position="1"/>
        <end position="101"/>
    </location>
</feature>
<feature type="non-terminal residue" evidence="2">
    <location>
        <position position="1"/>
    </location>
</feature>
<reference evidence="2" key="1">
    <citation type="submission" date="2023-06" db="EMBL/GenBank/DDBJ databases">
        <title>Genome-scale phylogeny and comparative genomics of the fungal order Sordariales.</title>
        <authorList>
            <consortium name="Lawrence Berkeley National Laboratory"/>
            <person name="Hensen N."/>
            <person name="Bonometti L."/>
            <person name="Westerberg I."/>
            <person name="Brannstrom I.O."/>
            <person name="Guillou S."/>
            <person name="Cros-Aarteil S."/>
            <person name="Calhoun S."/>
            <person name="Haridas S."/>
            <person name="Kuo A."/>
            <person name="Mondo S."/>
            <person name="Pangilinan J."/>
            <person name="Riley R."/>
            <person name="LaButti K."/>
            <person name="Andreopoulos B."/>
            <person name="Lipzen A."/>
            <person name="Chen C."/>
            <person name="Yanf M."/>
            <person name="Daum C."/>
            <person name="Ng V."/>
            <person name="Clum A."/>
            <person name="Steindorff A."/>
            <person name="Ohm R."/>
            <person name="Martin F."/>
            <person name="Silar P."/>
            <person name="Natvig D."/>
            <person name="Lalanne C."/>
            <person name="Gautier V."/>
            <person name="Ament-velasquez S.L."/>
            <person name="Kruys A."/>
            <person name="Hutchinson M.I."/>
            <person name="Powell A.J."/>
            <person name="Barry K."/>
            <person name="Miller A.N."/>
            <person name="Grigoriev I.V."/>
            <person name="Debuchy R."/>
            <person name="Gladieux P."/>
            <person name="Thoren M.H."/>
            <person name="Johannesson H."/>
        </authorList>
    </citation>
    <scope>NUCLEOTIDE SEQUENCE</scope>
    <source>
        <strain evidence="2">SMH3391-2</strain>
    </source>
</reference>
<gene>
    <name evidence="2" type="ORF">B0T17DRAFT_469675</name>
</gene>
<dbReference type="AlphaFoldDB" id="A0AA39X6F3"/>
<feature type="non-terminal residue" evidence="2">
    <location>
        <position position="328"/>
    </location>
</feature>
<dbReference type="EMBL" id="JAULSR010000002">
    <property type="protein sequence ID" value="KAK0628143.1"/>
    <property type="molecule type" value="Genomic_DNA"/>
</dbReference>
<evidence type="ECO:0000313" key="3">
    <source>
        <dbReference type="Proteomes" id="UP001174934"/>
    </source>
</evidence>
<dbReference type="Proteomes" id="UP001174934">
    <property type="component" value="Unassembled WGS sequence"/>
</dbReference>
<comment type="caution">
    <text evidence="2">The sequence shown here is derived from an EMBL/GenBank/DDBJ whole genome shotgun (WGS) entry which is preliminary data.</text>
</comment>
<accession>A0AA39X6F3</accession>
<feature type="region of interest" description="Disordered" evidence="1">
    <location>
        <begin position="124"/>
        <end position="165"/>
    </location>
</feature>
<protein>
    <submittedName>
        <fullName evidence="2">Uncharacterized protein</fullName>
    </submittedName>
</protein>
<sequence length="328" mass="34730">KEKGKQRASDQEVAFTSGTSTDGQGGEMQESNGLLSRIARSATSLPSALLSAPPTAEGLSQLGGSQKGDTSRTGELSSRPGESSLQARPSLSAGEALRPNQTREHIASQEADFAAFLDDTSPYQPTLGAVDHDEAWQRPLAGGGVEPSTMMRETGRTSPSVAEQEAHDGDGVVALLCGNSHGDVEQDYVEDETISAGDMLSLRRALFGEGSGSGSDLGHSISPMAWDNALNFIPEFLRQPMSGAAISEASLHLGAVDTDEGWQTWIGQWSRVLTEYHDEVWGDLGALVEQARVEVKRLEESETGAAGDAKPPVPTALLRLRAILGHLR</sequence>
<feature type="compositionally biased region" description="Basic and acidic residues" evidence="1">
    <location>
        <begin position="1"/>
        <end position="10"/>
    </location>
</feature>
<proteinExistence type="predicted"/>